<dbReference type="InterPro" id="IPR055568">
    <property type="entry name" value="DUF7144"/>
</dbReference>
<feature type="domain" description="DUF7144" evidence="2">
    <location>
        <begin position="19"/>
        <end position="132"/>
    </location>
</feature>
<evidence type="ECO:0000313" key="4">
    <source>
        <dbReference type="Proteomes" id="UP000642070"/>
    </source>
</evidence>
<keyword evidence="1" id="KW-0472">Membrane</keyword>
<name>A0A917TCX6_9ACTN</name>
<feature type="transmembrane region" description="Helical" evidence="1">
    <location>
        <begin position="12"/>
        <end position="42"/>
    </location>
</feature>
<feature type="transmembrane region" description="Helical" evidence="1">
    <location>
        <begin position="89"/>
        <end position="105"/>
    </location>
</feature>
<keyword evidence="1" id="KW-0812">Transmembrane</keyword>
<keyword evidence="4" id="KW-1185">Reference proteome</keyword>
<dbReference type="Pfam" id="PF23636">
    <property type="entry name" value="DUF7144"/>
    <property type="match status" value="1"/>
</dbReference>
<dbReference type="EMBL" id="BMPI01000008">
    <property type="protein sequence ID" value="GGM18893.1"/>
    <property type="molecule type" value="Genomic_DNA"/>
</dbReference>
<proteinExistence type="predicted"/>
<gene>
    <name evidence="3" type="ORF">GCM10007977_020200</name>
</gene>
<reference evidence="3" key="1">
    <citation type="journal article" date="2014" name="Int. J. Syst. Evol. Microbiol.">
        <title>Complete genome sequence of Corynebacterium casei LMG S-19264T (=DSM 44701T), isolated from a smear-ripened cheese.</title>
        <authorList>
            <consortium name="US DOE Joint Genome Institute (JGI-PGF)"/>
            <person name="Walter F."/>
            <person name="Albersmeier A."/>
            <person name="Kalinowski J."/>
            <person name="Ruckert C."/>
        </authorList>
    </citation>
    <scope>NUCLEOTIDE SEQUENCE</scope>
    <source>
        <strain evidence="3">JCM 19831</strain>
    </source>
</reference>
<reference evidence="3" key="2">
    <citation type="submission" date="2020-09" db="EMBL/GenBank/DDBJ databases">
        <authorList>
            <person name="Sun Q."/>
            <person name="Ohkuma M."/>
        </authorList>
    </citation>
    <scope>NUCLEOTIDE SEQUENCE</scope>
    <source>
        <strain evidence="3">JCM 19831</strain>
    </source>
</reference>
<evidence type="ECO:0000259" key="2">
    <source>
        <dbReference type="Pfam" id="PF23636"/>
    </source>
</evidence>
<dbReference type="Proteomes" id="UP000642070">
    <property type="component" value="Unassembled WGS sequence"/>
</dbReference>
<accession>A0A917TCX6</accession>
<keyword evidence="1" id="KW-1133">Transmembrane helix</keyword>
<evidence type="ECO:0000313" key="3">
    <source>
        <dbReference type="EMBL" id="GGM18893.1"/>
    </source>
</evidence>
<feature type="transmembrane region" description="Helical" evidence="1">
    <location>
        <begin position="62"/>
        <end position="82"/>
    </location>
</feature>
<protein>
    <recommendedName>
        <fullName evidence="2">DUF7144 domain-containing protein</fullName>
    </recommendedName>
</protein>
<evidence type="ECO:0000256" key="1">
    <source>
        <dbReference type="SAM" id="Phobius"/>
    </source>
</evidence>
<dbReference type="AlphaFoldDB" id="A0A917TCX6"/>
<sequence>MAGMETGIRRSSPWVTGFAVFGGSMMLVIGIFQIVVGLTAIFEDTFYVMSDNYLFGFDVSTWGWIHLALGVLVAVGGGAVLAGQLWGRILGIVLAALSAIANFLFLPYYPLWSMLIIAADVAVIWALTKYGREDAIAP</sequence>
<organism evidence="3 4">
    <name type="scientific">Dactylosporangium sucinum</name>
    <dbReference type="NCBI Taxonomy" id="1424081"/>
    <lineage>
        <taxon>Bacteria</taxon>
        <taxon>Bacillati</taxon>
        <taxon>Actinomycetota</taxon>
        <taxon>Actinomycetes</taxon>
        <taxon>Micromonosporales</taxon>
        <taxon>Micromonosporaceae</taxon>
        <taxon>Dactylosporangium</taxon>
    </lineage>
</organism>
<comment type="caution">
    <text evidence="3">The sequence shown here is derived from an EMBL/GenBank/DDBJ whole genome shotgun (WGS) entry which is preliminary data.</text>
</comment>